<gene>
    <name evidence="2" type="ORF">ACFO3F_01210</name>
</gene>
<dbReference type="RefSeq" id="WP_122823086.1">
    <property type="nucleotide sequence ID" value="NZ_CP033325.1"/>
</dbReference>
<organism evidence="2 3">
    <name type="scientific">Georgenia faecalis</name>
    <dbReference type="NCBI Taxonomy" id="2483799"/>
    <lineage>
        <taxon>Bacteria</taxon>
        <taxon>Bacillati</taxon>
        <taxon>Actinomycetota</taxon>
        <taxon>Actinomycetes</taxon>
        <taxon>Micrococcales</taxon>
        <taxon>Bogoriellaceae</taxon>
        <taxon>Georgenia</taxon>
    </lineage>
</organism>
<feature type="chain" id="PRO_5047146145" evidence="1">
    <location>
        <begin position="28"/>
        <end position="242"/>
    </location>
</feature>
<protein>
    <submittedName>
        <fullName evidence="2">Alternate-type signal peptide domain-containing protein</fullName>
    </submittedName>
</protein>
<name>A0ABV9D6L2_9MICO</name>
<comment type="caution">
    <text evidence="2">The sequence shown here is derived from an EMBL/GenBank/DDBJ whole genome shotgun (WGS) entry which is preliminary data.</text>
</comment>
<feature type="signal peptide" evidence="1">
    <location>
        <begin position="1"/>
        <end position="27"/>
    </location>
</feature>
<evidence type="ECO:0000313" key="2">
    <source>
        <dbReference type="EMBL" id="MFC4553853.1"/>
    </source>
</evidence>
<dbReference type="InterPro" id="IPR023833">
    <property type="entry name" value="Signal_pept_SipW-depend-type"/>
</dbReference>
<dbReference type="InterPro" id="IPR024006">
    <property type="entry name" value="Alt_signal_exp_actinobact"/>
</dbReference>
<dbReference type="Proteomes" id="UP001595955">
    <property type="component" value="Unassembled WGS sequence"/>
</dbReference>
<accession>A0ABV9D6L2</accession>
<evidence type="ECO:0000313" key="3">
    <source>
        <dbReference type="Proteomes" id="UP001595955"/>
    </source>
</evidence>
<sequence length="242" mass="24840">MNNKSKGALAGVAAVALLAGGSTYALWTDDAEADGGTITAGNLAVDLVGSPQWRDVSGVEGPDGEGVDIDLDRFRVIPGDTIEGTFSIDAALEGDNMLAELGITLGGQAVDGQTVMFPADINATYSVLGADDEPITGMTDIPLGTTPAPLLKLWSEASAPEDDATEEDGAAYLTLPANLTPQSTGPDAEPAGVDLTVVLTLTFDADTTDRELVQTGLVLPTVGVQLTQVRPEADDEAEQAQQ</sequence>
<keyword evidence="1" id="KW-0732">Signal</keyword>
<dbReference type="EMBL" id="JBHSGF010000001">
    <property type="protein sequence ID" value="MFC4553853.1"/>
    <property type="molecule type" value="Genomic_DNA"/>
</dbReference>
<dbReference type="NCBIfam" id="TIGR04089">
    <property type="entry name" value="exp_by_SipW_III"/>
    <property type="match status" value="1"/>
</dbReference>
<dbReference type="NCBIfam" id="TIGR04088">
    <property type="entry name" value="cognate_SipW"/>
    <property type="match status" value="1"/>
</dbReference>
<keyword evidence="3" id="KW-1185">Reference proteome</keyword>
<proteinExistence type="predicted"/>
<evidence type="ECO:0000256" key="1">
    <source>
        <dbReference type="SAM" id="SignalP"/>
    </source>
</evidence>
<reference evidence="3" key="1">
    <citation type="journal article" date="2019" name="Int. J. Syst. Evol. Microbiol.">
        <title>The Global Catalogue of Microorganisms (GCM) 10K type strain sequencing project: providing services to taxonomists for standard genome sequencing and annotation.</title>
        <authorList>
            <consortium name="The Broad Institute Genomics Platform"/>
            <consortium name="The Broad Institute Genome Sequencing Center for Infectious Disease"/>
            <person name="Wu L."/>
            <person name="Ma J."/>
        </authorList>
    </citation>
    <scope>NUCLEOTIDE SEQUENCE [LARGE SCALE GENOMIC DNA]</scope>
    <source>
        <strain evidence="3">JCM 3369</strain>
    </source>
</reference>